<reference evidence="5 6" key="1">
    <citation type="submission" date="2020-04" db="EMBL/GenBank/DDBJ databases">
        <title>MicrobeNet Type strains.</title>
        <authorList>
            <person name="Nicholson A.C."/>
        </authorList>
    </citation>
    <scope>NUCLEOTIDE SEQUENCE [LARGE SCALE GENOMIC DNA]</scope>
    <source>
        <strain evidence="5 6">ATCC BAA-788</strain>
    </source>
</reference>
<dbReference type="PANTHER" id="PTHR30146:SF153">
    <property type="entry name" value="LACTOSE OPERON REPRESSOR"/>
    <property type="match status" value="1"/>
</dbReference>
<dbReference type="PANTHER" id="PTHR30146">
    <property type="entry name" value="LACI-RELATED TRANSCRIPTIONAL REPRESSOR"/>
    <property type="match status" value="1"/>
</dbReference>
<dbReference type="CDD" id="cd06296">
    <property type="entry name" value="PBP1_CatR-like"/>
    <property type="match status" value="1"/>
</dbReference>
<dbReference type="GO" id="GO:0003700">
    <property type="term" value="F:DNA-binding transcription factor activity"/>
    <property type="evidence" value="ECO:0007669"/>
    <property type="project" value="TreeGrafter"/>
</dbReference>
<feature type="domain" description="HTH lacI-type" evidence="4">
    <location>
        <begin position="6"/>
        <end position="52"/>
    </location>
</feature>
<name>A0A7X6QXV9_9CELL</name>
<dbReference type="InterPro" id="IPR010982">
    <property type="entry name" value="Lambda_DNA-bd_dom_sf"/>
</dbReference>
<dbReference type="InterPro" id="IPR028082">
    <property type="entry name" value="Peripla_BP_I"/>
</dbReference>
<evidence type="ECO:0000259" key="4">
    <source>
        <dbReference type="PROSITE" id="PS50932"/>
    </source>
</evidence>
<dbReference type="InterPro" id="IPR046335">
    <property type="entry name" value="LacI/GalR-like_sensor"/>
</dbReference>
<sequence>MPDSRPTLAQVAERAGVSRATASKVLNRRPNIAESTRARVQRAIADLGYVPSTGPRDPHPLHKVNVVFDTLVNTYSMEVLDGILAAARTQAVEVVVNTLDPRAGDDTPLGEAWIRRVAAQGRTGVIVVTSELTARQRDLLHSLGVQVVAIDPLNPLDDTVISVGATNFAGGMQATGHLLDLGHRRIAFAGGLPISMASRERFQGFMNAMSAAGAPVDPTLIQELGFNFASGVRMATDFLALPDPPTAIFAGSDATALGVLEAARRQGLRVPADLSVVGFDDTYAAESTAPPLTTVRQPIIDMGRVAIRTLLQQLRGEPVDSRHVQLSTQLVVRESTAAPA</sequence>
<dbReference type="InterPro" id="IPR000843">
    <property type="entry name" value="HTH_LacI"/>
</dbReference>
<dbReference type="Proteomes" id="UP000581206">
    <property type="component" value="Unassembled WGS sequence"/>
</dbReference>
<organism evidence="5 6">
    <name type="scientific">Cellulomonas denverensis</name>
    <dbReference type="NCBI Taxonomy" id="264297"/>
    <lineage>
        <taxon>Bacteria</taxon>
        <taxon>Bacillati</taxon>
        <taxon>Actinomycetota</taxon>
        <taxon>Actinomycetes</taxon>
        <taxon>Micrococcales</taxon>
        <taxon>Cellulomonadaceae</taxon>
        <taxon>Cellulomonas</taxon>
    </lineage>
</organism>
<protein>
    <submittedName>
        <fullName evidence="5">LacI family transcriptional regulator</fullName>
    </submittedName>
</protein>
<dbReference type="Gene3D" id="3.40.50.2300">
    <property type="match status" value="2"/>
</dbReference>
<evidence type="ECO:0000256" key="1">
    <source>
        <dbReference type="ARBA" id="ARBA00023015"/>
    </source>
</evidence>
<proteinExistence type="predicted"/>
<evidence type="ECO:0000313" key="5">
    <source>
        <dbReference type="EMBL" id="NKY21489.1"/>
    </source>
</evidence>
<dbReference type="GO" id="GO:0000976">
    <property type="term" value="F:transcription cis-regulatory region binding"/>
    <property type="evidence" value="ECO:0007669"/>
    <property type="project" value="TreeGrafter"/>
</dbReference>
<dbReference type="Gene3D" id="1.10.260.40">
    <property type="entry name" value="lambda repressor-like DNA-binding domains"/>
    <property type="match status" value="1"/>
</dbReference>
<evidence type="ECO:0000256" key="2">
    <source>
        <dbReference type="ARBA" id="ARBA00023125"/>
    </source>
</evidence>
<dbReference type="SUPFAM" id="SSF47413">
    <property type="entry name" value="lambda repressor-like DNA-binding domains"/>
    <property type="match status" value="1"/>
</dbReference>
<keyword evidence="1" id="KW-0805">Transcription regulation</keyword>
<accession>A0A7X6QXV9</accession>
<comment type="caution">
    <text evidence="5">The sequence shown here is derived from an EMBL/GenBank/DDBJ whole genome shotgun (WGS) entry which is preliminary data.</text>
</comment>
<dbReference type="CDD" id="cd01392">
    <property type="entry name" value="HTH_LacI"/>
    <property type="match status" value="1"/>
</dbReference>
<keyword evidence="3" id="KW-0804">Transcription</keyword>
<dbReference type="AlphaFoldDB" id="A0A7X6QXV9"/>
<evidence type="ECO:0000256" key="3">
    <source>
        <dbReference type="ARBA" id="ARBA00023163"/>
    </source>
</evidence>
<dbReference type="SUPFAM" id="SSF53822">
    <property type="entry name" value="Periplasmic binding protein-like I"/>
    <property type="match status" value="1"/>
</dbReference>
<gene>
    <name evidence="5" type="ORF">HGA03_02280</name>
</gene>
<dbReference type="PROSITE" id="PS50932">
    <property type="entry name" value="HTH_LACI_2"/>
    <property type="match status" value="1"/>
</dbReference>
<evidence type="ECO:0000313" key="6">
    <source>
        <dbReference type="Proteomes" id="UP000581206"/>
    </source>
</evidence>
<dbReference type="RefSeq" id="WP_168628569.1">
    <property type="nucleotide sequence ID" value="NZ_BONL01000029.1"/>
</dbReference>
<dbReference type="Pfam" id="PF00356">
    <property type="entry name" value="LacI"/>
    <property type="match status" value="1"/>
</dbReference>
<dbReference type="Pfam" id="PF13377">
    <property type="entry name" value="Peripla_BP_3"/>
    <property type="match status" value="1"/>
</dbReference>
<keyword evidence="2" id="KW-0238">DNA-binding</keyword>
<dbReference type="SMART" id="SM00354">
    <property type="entry name" value="HTH_LACI"/>
    <property type="match status" value="1"/>
</dbReference>
<keyword evidence="6" id="KW-1185">Reference proteome</keyword>
<dbReference type="EMBL" id="JAAXOX010000001">
    <property type="protein sequence ID" value="NKY21489.1"/>
    <property type="molecule type" value="Genomic_DNA"/>
</dbReference>